<protein>
    <submittedName>
        <fullName evidence="10">Threonine/serine exporter family protein</fullName>
    </submittedName>
</protein>
<dbReference type="EMBL" id="JACOPG010000002">
    <property type="protein sequence ID" value="MBC5685958.1"/>
    <property type="molecule type" value="Genomic_DNA"/>
</dbReference>
<dbReference type="InterPro" id="IPR050539">
    <property type="entry name" value="ThrE_Dicarb/AminoAcid_Exp"/>
</dbReference>
<comment type="subcellular location">
    <subcellularLocation>
        <location evidence="1">Cell membrane</location>
        <topology evidence="1">Multi-pass membrane protein</topology>
    </subcellularLocation>
</comment>
<proteinExistence type="inferred from homology"/>
<keyword evidence="4 8" id="KW-0812">Transmembrane</keyword>
<sequence length="153" mass="16763">MIGTIFLHFIIAMIATLAFAVLFQAPKSEWGLCGLTGGVGWFVYEYLHSQQGWHLMLATIVATLALTLLSRFFAVLRKHPATVYLLSGIFPLVPGAGIYYAAFYLISGNMEMFSIKGTETVETAGAIVIGIILAMGLPQAWLNHLKKKEKKAI</sequence>
<evidence type="ECO:0000256" key="6">
    <source>
        <dbReference type="ARBA" id="ARBA00023136"/>
    </source>
</evidence>
<accession>A0ABR7GEU5</accession>
<feature type="transmembrane region" description="Helical" evidence="8">
    <location>
        <begin position="53"/>
        <end position="76"/>
    </location>
</feature>
<keyword evidence="2" id="KW-1003">Cell membrane</keyword>
<feature type="domain" description="Threonine/Serine exporter ThrE" evidence="9">
    <location>
        <begin position="9"/>
        <end position="134"/>
    </location>
</feature>
<comment type="similarity">
    <text evidence="7">Belongs to the ThrE exporter (TC 2.A.79) family.</text>
</comment>
<evidence type="ECO:0000256" key="7">
    <source>
        <dbReference type="ARBA" id="ARBA00034125"/>
    </source>
</evidence>
<evidence type="ECO:0000256" key="2">
    <source>
        <dbReference type="ARBA" id="ARBA00022475"/>
    </source>
</evidence>
<evidence type="ECO:0000259" key="9">
    <source>
        <dbReference type="Pfam" id="PF12821"/>
    </source>
</evidence>
<feature type="transmembrane region" description="Helical" evidence="8">
    <location>
        <begin position="30"/>
        <end position="47"/>
    </location>
</feature>
<reference evidence="10 11" key="1">
    <citation type="submission" date="2020-08" db="EMBL/GenBank/DDBJ databases">
        <title>Genome public.</title>
        <authorList>
            <person name="Liu C."/>
            <person name="Sun Q."/>
        </authorList>
    </citation>
    <scope>NUCLEOTIDE SEQUENCE [LARGE SCALE GENOMIC DNA]</scope>
    <source>
        <strain evidence="10 11">NSJ-9</strain>
    </source>
</reference>
<feature type="transmembrane region" description="Helical" evidence="8">
    <location>
        <begin position="123"/>
        <end position="142"/>
    </location>
</feature>
<evidence type="ECO:0000256" key="4">
    <source>
        <dbReference type="ARBA" id="ARBA00022692"/>
    </source>
</evidence>
<dbReference type="Pfam" id="PF12821">
    <property type="entry name" value="ThrE_2"/>
    <property type="match status" value="1"/>
</dbReference>
<evidence type="ECO:0000256" key="5">
    <source>
        <dbReference type="ARBA" id="ARBA00022989"/>
    </source>
</evidence>
<evidence type="ECO:0000256" key="3">
    <source>
        <dbReference type="ARBA" id="ARBA00022519"/>
    </source>
</evidence>
<dbReference type="InterPro" id="IPR024528">
    <property type="entry name" value="ThrE_2"/>
</dbReference>
<keyword evidence="6 8" id="KW-0472">Membrane</keyword>
<dbReference type="PANTHER" id="PTHR34390:SF1">
    <property type="entry name" value="SUCCINATE TRANSPORTER SUBUNIT YJJB-RELATED"/>
    <property type="match status" value="1"/>
</dbReference>
<keyword evidence="3" id="KW-0997">Cell inner membrane</keyword>
<name>A0ABR7GEU5_9FIRM</name>
<feature type="transmembrane region" description="Helical" evidence="8">
    <location>
        <begin position="83"/>
        <end position="103"/>
    </location>
</feature>
<keyword evidence="5 8" id="KW-1133">Transmembrane helix</keyword>
<evidence type="ECO:0000256" key="1">
    <source>
        <dbReference type="ARBA" id="ARBA00004651"/>
    </source>
</evidence>
<dbReference type="Proteomes" id="UP000643810">
    <property type="component" value="Unassembled WGS sequence"/>
</dbReference>
<keyword evidence="11" id="KW-1185">Reference proteome</keyword>
<dbReference type="RefSeq" id="WP_178009836.1">
    <property type="nucleotide sequence ID" value="NZ_JACOPG010000002.1"/>
</dbReference>
<evidence type="ECO:0000313" key="11">
    <source>
        <dbReference type="Proteomes" id="UP000643810"/>
    </source>
</evidence>
<organism evidence="10 11">
    <name type="scientific">Roseburia lenta</name>
    <dbReference type="NCBI Taxonomy" id="2763061"/>
    <lineage>
        <taxon>Bacteria</taxon>
        <taxon>Bacillati</taxon>
        <taxon>Bacillota</taxon>
        <taxon>Clostridia</taxon>
        <taxon>Lachnospirales</taxon>
        <taxon>Lachnospiraceae</taxon>
        <taxon>Roseburia</taxon>
    </lineage>
</organism>
<comment type="caution">
    <text evidence="10">The sequence shown here is derived from an EMBL/GenBank/DDBJ whole genome shotgun (WGS) entry which is preliminary data.</text>
</comment>
<gene>
    <name evidence="10" type="ORF">H8R94_04955</name>
</gene>
<feature type="transmembrane region" description="Helical" evidence="8">
    <location>
        <begin position="6"/>
        <end position="23"/>
    </location>
</feature>
<evidence type="ECO:0000313" key="10">
    <source>
        <dbReference type="EMBL" id="MBC5685958.1"/>
    </source>
</evidence>
<dbReference type="PANTHER" id="PTHR34390">
    <property type="entry name" value="UPF0442 PROTEIN YJJB-RELATED"/>
    <property type="match status" value="1"/>
</dbReference>
<evidence type="ECO:0000256" key="8">
    <source>
        <dbReference type="SAM" id="Phobius"/>
    </source>
</evidence>